<keyword evidence="8 10" id="KW-1133">Transmembrane helix</keyword>
<evidence type="ECO:0000313" key="14">
    <source>
        <dbReference type="Proteomes" id="UP001162131"/>
    </source>
</evidence>
<dbReference type="InterPro" id="IPR017871">
    <property type="entry name" value="ABC_transporter-like_CS"/>
</dbReference>
<dbReference type="InterPro" id="IPR050173">
    <property type="entry name" value="ABC_transporter_C-like"/>
</dbReference>
<evidence type="ECO:0000256" key="2">
    <source>
        <dbReference type="ARBA" id="ARBA00009726"/>
    </source>
</evidence>
<dbReference type="InterPro" id="IPR011527">
    <property type="entry name" value="ABC1_TM_dom"/>
</dbReference>
<dbReference type="EMBL" id="CAJZBQ010000053">
    <property type="protein sequence ID" value="CAG9331186.1"/>
    <property type="molecule type" value="Genomic_DNA"/>
</dbReference>
<organism evidence="13 14">
    <name type="scientific">Blepharisma stoltei</name>
    <dbReference type="NCBI Taxonomy" id="1481888"/>
    <lineage>
        <taxon>Eukaryota</taxon>
        <taxon>Sar</taxon>
        <taxon>Alveolata</taxon>
        <taxon>Ciliophora</taxon>
        <taxon>Postciliodesmatophora</taxon>
        <taxon>Heterotrichea</taxon>
        <taxon>Heterotrichida</taxon>
        <taxon>Blepharismidae</taxon>
        <taxon>Blepharisma</taxon>
    </lineage>
</organism>
<feature type="transmembrane region" description="Helical" evidence="10">
    <location>
        <begin position="299"/>
        <end position="326"/>
    </location>
</feature>
<keyword evidence="9 10" id="KW-0472">Membrane</keyword>
<dbReference type="GO" id="GO:0016887">
    <property type="term" value="F:ATP hydrolysis activity"/>
    <property type="evidence" value="ECO:0007669"/>
    <property type="project" value="InterPro"/>
</dbReference>
<keyword evidence="4 10" id="KW-0812">Transmembrane</keyword>
<sequence length="1195" mass="134522">MELQPLNKNISESKAAYYPLRDKKRSWFSSLLFLWIHPLLRIAHSTKLEQEHTFELPEPEKAESETLSEYLKNHKLFSALLRSHWKKLLLVIILGNISAMLDYAAPIYIQLLISYLSSDDKPLSTGIILAGSYSIITLSQQIINGQTAWHSRILEIRVKNSLASVIYNKVTITATVEEGQGVNLLQVDAKNIVELFAYSGWVVAMPFQIGFAIFLILNQVSTAVFAGIGAIVLALSLNYFIAIKCKNFQEKYMKIRDERIENSKNLFGEIKMIKAYSWEEYFKNRVNIVRKNEISTLRILNFFYATNIFLLWTIPSLTAVIVFVFYTQVLGEHLNSEKTFVTLTALLLLQEPFRSLPQAVTKVFQCYVSSKRIQKLLDAPVVEKLKKNDVIVMEKATFAYGDKEILHDIDLTINKGELLAIIGEVGSGKSSILNAIMGEIKIKSGKIAVDDNIAYAPSLDSWVMNGTLKNNILFGKEFDESKYWKVIEACCLMQDINILPARDFTEIGEKGINLSGGQKARVCLARAVYADRDIYLLDDPLSSVDSHVAHHIFKHCMLGLLANKTRILVTHRMNILHKCDRVIIMEAGKIKKITSSESISIDTEIIEESTKTVEAPTGEGKLIEDEDREVGKVSMEVYKDYLKCAGAYYWICIAIVAMIIYTGVRMAGDIFLKNWSENQDETSTWMPLYFSFRLGSCLFVYMRTTSLNVMMQINTGKKIHENLLNSLIKAPINLFYDITPLGRILNRLSKDLGIIEEDLGFTIGTLLSHTCSISASFIMVFIYFPWLAVLLPFSIYPALKLKEYYITTSRELTRLEAISRSPILNNYTETISGAKFIRVHNKIPYFINKNNGILNMNARMNYSLGGCSAWLDLYLGFLSSAFLCVLFALVVVYRYDVSVGVVGLSLAYIVSLPRDVSLWVLTFAILENQMVSVERTRHFMKLDPEQPLKLDTDKNLQNWPISPSIKFRDAKMRYRPNTDLVLKGVSFIVEPGQRIGLVGRTGCGKSSLFLCLLRIVELESGAILIDEVNIAHIGLSALRGAITLIAQDPLVFEGTLKDNLDPGNLKSQAQIEKALNEVKLSRFSTDHAVKAKGSNLSIGERQLLSLGRAMLADTKIILFDEATAGIDPETDSQIQELIKDKFPGKTLLAIAHRIGTIMDSDIVVVMDRGEVKEIGNPKELVESDSLFKNLAQNIH</sequence>
<evidence type="ECO:0000256" key="10">
    <source>
        <dbReference type="SAM" id="Phobius"/>
    </source>
</evidence>
<reference evidence="13" key="1">
    <citation type="submission" date="2021-09" db="EMBL/GenBank/DDBJ databases">
        <authorList>
            <consortium name="AG Swart"/>
            <person name="Singh M."/>
            <person name="Singh A."/>
            <person name="Seah K."/>
            <person name="Emmerich C."/>
        </authorList>
    </citation>
    <scope>NUCLEOTIDE SEQUENCE</scope>
    <source>
        <strain evidence="13">ATCC30299</strain>
    </source>
</reference>
<dbReference type="PROSITE" id="PS50893">
    <property type="entry name" value="ABC_TRANSPORTER_2"/>
    <property type="match status" value="2"/>
</dbReference>
<evidence type="ECO:0000256" key="6">
    <source>
        <dbReference type="ARBA" id="ARBA00022741"/>
    </source>
</evidence>
<dbReference type="SUPFAM" id="SSF52540">
    <property type="entry name" value="P-loop containing nucleoside triphosphate hydrolases"/>
    <property type="match status" value="2"/>
</dbReference>
<dbReference type="Proteomes" id="UP001162131">
    <property type="component" value="Unassembled WGS sequence"/>
</dbReference>
<dbReference type="CDD" id="cd18580">
    <property type="entry name" value="ABC_6TM_ABCC_D2"/>
    <property type="match status" value="1"/>
</dbReference>
<comment type="similarity">
    <text evidence="2">Belongs to the ABC transporter superfamily. ABCC family. Conjugate transporter (TC 3.A.1.208) subfamily.</text>
</comment>
<evidence type="ECO:0000256" key="3">
    <source>
        <dbReference type="ARBA" id="ARBA00022448"/>
    </source>
</evidence>
<dbReference type="InterPro" id="IPR027417">
    <property type="entry name" value="P-loop_NTPase"/>
</dbReference>
<dbReference type="PROSITE" id="PS50929">
    <property type="entry name" value="ABC_TM1F"/>
    <property type="match status" value="2"/>
</dbReference>
<dbReference type="SUPFAM" id="SSF90123">
    <property type="entry name" value="ABC transporter transmembrane region"/>
    <property type="match status" value="2"/>
</dbReference>
<proteinExistence type="inferred from homology"/>
<evidence type="ECO:0000256" key="7">
    <source>
        <dbReference type="ARBA" id="ARBA00022840"/>
    </source>
</evidence>
<gene>
    <name evidence="13" type="ORF">BSTOLATCC_MIC53264</name>
</gene>
<dbReference type="FunFam" id="1.20.1560.10:FF:000013">
    <property type="entry name" value="ABC transporter C family member 2"/>
    <property type="match status" value="1"/>
</dbReference>
<dbReference type="GO" id="GO:0140359">
    <property type="term" value="F:ABC-type transporter activity"/>
    <property type="evidence" value="ECO:0007669"/>
    <property type="project" value="InterPro"/>
</dbReference>
<dbReference type="Pfam" id="PF00664">
    <property type="entry name" value="ABC_membrane"/>
    <property type="match status" value="2"/>
</dbReference>
<dbReference type="PROSITE" id="PS00211">
    <property type="entry name" value="ABC_TRANSPORTER_1"/>
    <property type="match status" value="1"/>
</dbReference>
<dbReference type="CDD" id="cd03244">
    <property type="entry name" value="ABCC_MRP_domain2"/>
    <property type="match status" value="1"/>
</dbReference>
<feature type="transmembrane region" description="Helical" evidence="10">
    <location>
        <begin position="223"/>
        <end position="243"/>
    </location>
</feature>
<feature type="transmembrane region" description="Helical" evidence="10">
    <location>
        <begin position="869"/>
        <end position="893"/>
    </location>
</feature>
<evidence type="ECO:0000259" key="11">
    <source>
        <dbReference type="PROSITE" id="PS50893"/>
    </source>
</evidence>
<feature type="transmembrane region" description="Helical" evidence="10">
    <location>
        <begin position="647"/>
        <end position="664"/>
    </location>
</feature>
<feature type="transmembrane region" description="Helical" evidence="10">
    <location>
        <begin position="88"/>
        <end position="111"/>
    </location>
</feature>
<protein>
    <submittedName>
        <fullName evidence="13">Uncharacterized protein</fullName>
    </submittedName>
</protein>
<evidence type="ECO:0000256" key="9">
    <source>
        <dbReference type="ARBA" id="ARBA00023136"/>
    </source>
</evidence>
<dbReference type="FunFam" id="3.40.50.300:FF:000838">
    <property type="entry name" value="ABC multidrug transporter (Eurofung)"/>
    <property type="match status" value="1"/>
</dbReference>
<dbReference type="InterPro" id="IPR044726">
    <property type="entry name" value="ABCC_6TM_D2"/>
</dbReference>
<dbReference type="AlphaFoldDB" id="A0AAU9JXV2"/>
<feature type="transmembrane region" description="Helical" evidence="10">
    <location>
        <begin position="123"/>
        <end position="143"/>
    </location>
</feature>
<dbReference type="CDD" id="cd18579">
    <property type="entry name" value="ABC_6TM_ABCC_D1"/>
    <property type="match status" value="1"/>
</dbReference>
<dbReference type="SMART" id="SM00382">
    <property type="entry name" value="AAA"/>
    <property type="match status" value="2"/>
</dbReference>
<comment type="subcellular location">
    <subcellularLocation>
        <location evidence="1">Membrane</location>
        <topology evidence="1">Multi-pass membrane protein</topology>
    </subcellularLocation>
</comment>
<feature type="transmembrane region" description="Helical" evidence="10">
    <location>
        <begin position="195"/>
        <end position="217"/>
    </location>
</feature>
<evidence type="ECO:0000256" key="4">
    <source>
        <dbReference type="ARBA" id="ARBA00022692"/>
    </source>
</evidence>
<keyword evidence="7" id="KW-0067">ATP-binding</keyword>
<dbReference type="Gene3D" id="3.40.50.300">
    <property type="entry name" value="P-loop containing nucleotide triphosphate hydrolases"/>
    <property type="match status" value="2"/>
</dbReference>
<dbReference type="InterPro" id="IPR003593">
    <property type="entry name" value="AAA+_ATPase"/>
</dbReference>
<keyword evidence="5" id="KW-0677">Repeat</keyword>
<keyword evidence="6" id="KW-0547">Nucleotide-binding</keyword>
<dbReference type="PANTHER" id="PTHR24223:SF456">
    <property type="entry name" value="MULTIDRUG RESISTANCE-ASSOCIATED PROTEIN LETHAL(2)03659"/>
    <property type="match status" value="1"/>
</dbReference>
<evidence type="ECO:0000256" key="8">
    <source>
        <dbReference type="ARBA" id="ARBA00022989"/>
    </source>
</evidence>
<feature type="domain" description="ABC transmembrane type-1" evidence="12">
    <location>
        <begin position="89"/>
        <end position="365"/>
    </location>
</feature>
<dbReference type="Gene3D" id="1.20.1560.10">
    <property type="entry name" value="ABC transporter type 1, transmembrane domain"/>
    <property type="match status" value="2"/>
</dbReference>
<feature type="transmembrane region" description="Helical" evidence="10">
    <location>
        <begin position="773"/>
        <end position="796"/>
    </location>
</feature>
<dbReference type="InterPro" id="IPR044746">
    <property type="entry name" value="ABCC_6TM_D1"/>
</dbReference>
<keyword evidence="3" id="KW-0813">Transport</keyword>
<feature type="domain" description="ABC transporter" evidence="11">
    <location>
        <begin position="385"/>
        <end position="612"/>
    </location>
</feature>
<comment type="caution">
    <text evidence="13">The sequence shown here is derived from an EMBL/GenBank/DDBJ whole genome shotgun (WGS) entry which is preliminary data.</text>
</comment>
<evidence type="ECO:0000313" key="13">
    <source>
        <dbReference type="EMBL" id="CAG9331186.1"/>
    </source>
</evidence>
<dbReference type="FunFam" id="3.40.50.300:FF:000997">
    <property type="entry name" value="Multidrug resistance-associated protein 1"/>
    <property type="match status" value="1"/>
</dbReference>
<accession>A0AAU9JXV2</accession>
<keyword evidence="14" id="KW-1185">Reference proteome</keyword>
<name>A0AAU9JXV2_9CILI</name>
<feature type="domain" description="ABC transporter" evidence="11">
    <location>
        <begin position="965"/>
        <end position="1193"/>
    </location>
</feature>
<dbReference type="Pfam" id="PF00005">
    <property type="entry name" value="ABC_tran"/>
    <property type="match status" value="2"/>
</dbReference>
<dbReference type="CDD" id="cd03250">
    <property type="entry name" value="ABCC_MRP_domain1"/>
    <property type="match status" value="1"/>
</dbReference>
<evidence type="ECO:0000256" key="1">
    <source>
        <dbReference type="ARBA" id="ARBA00004141"/>
    </source>
</evidence>
<dbReference type="InterPro" id="IPR036640">
    <property type="entry name" value="ABC1_TM_sf"/>
</dbReference>
<evidence type="ECO:0000259" key="12">
    <source>
        <dbReference type="PROSITE" id="PS50929"/>
    </source>
</evidence>
<evidence type="ECO:0000256" key="5">
    <source>
        <dbReference type="ARBA" id="ARBA00022737"/>
    </source>
</evidence>
<dbReference type="GO" id="GO:0016020">
    <property type="term" value="C:membrane"/>
    <property type="evidence" value="ECO:0007669"/>
    <property type="project" value="UniProtKB-SubCell"/>
</dbReference>
<dbReference type="GO" id="GO:0005524">
    <property type="term" value="F:ATP binding"/>
    <property type="evidence" value="ECO:0007669"/>
    <property type="project" value="UniProtKB-KW"/>
</dbReference>
<dbReference type="InterPro" id="IPR003439">
    <property type="entry name" value="ABC_transporter-like_ATP-bd"/>
</dbReference>
<feature type="transmembrane region" description="Helical" evidence="10">
    <location>
        <begin position="905"/>
        <end position="926"/>
    </location>
</feature>
<feature type="domain" description="ABC transmembrane type-1" evidence="12">
    <location>
        <begin position="653"/>
        <end position="912"/>
    </location>
</feature>
<dbReference type="PANTHER" id="PTHR24223">
    <property type="entry name" value="ATP-BINDING CASSETTE SUB-FAMILY C"/>
    <property type="match status" value="1"/>
</dbReference>